<accession>A0A1U7RN94</accession>
<dbReference type="PANTHER" id="PTHR16476">
    <property type="entry name" value="FAMILY WITH SEQUENCE SIMILARITY 216 MEMBER A"/>
    <property type="match status" value="1"/>
</dbReference>
<dbReference type="GeneID" id="102388314"/>
<name>A0A1U7RN94_ALLSI</name>
<dbReference type="InParanoid" id="A0A1U7RN94"/>
<evidence type="ECO:0000313" key="3">
    <source>
        <dbReference type="RefSeq" id="XP_006017376.2"/>
    </source>
</evidence>
<proteinExistence type="inferred from homology"/>
<sequence length="148" mass="17109">PHPKPTAAYRVKTVTLAHTEKPGQGTLLLRLRSRMGENQKRNPGRHHSPKVLGIQVPPSAQNTYLLKDLKWGQKCYLYSIVRVYDNKPMRKMLYHQYVLNLQRQNLLGHITQQEARSYVSFLDPAEEMPLRKVSDRNSASVMSSVKMR</sequence>
<organism evidence="2 3">
    <name type="scientific">Alligator sinensis</name>
    <name type="common">Chinese alligator</name>
    <dbReference type="NCBI Taxonomy" id="38654"/>
    <lineage>
        <taxon>Eukaryota</taxon>
        <taxon>Metazoa</taxon>
        <taxon>Chordata</taxon>
        <taxon>Craniata</taxon>
        <taxon>Vertebrata</taxon>
        <taxon>Euteleostomi</taxon>
        <taxon>Archelosauria</taxon>
        <taxon>Archosauria</taxon>
        <taxon>Crocodylia</taxon>
        <taxon>Alligatoridae</taxon>
        <taxon>Alligatorinae</taxon>
        <taxon>Alligator</taxon>
    </lineage>
</organism>
<comment type="similarity">
    <text evidence="1">Belongs to the FAM216 family.</text>
</comment>
<dbReference type="STRING" id="38654.A0A1U7RN94"/>
<evidence type="ECO:0000313" key="2">
    <source>
        <dbReference type="Proteomes" id="UP000189705"/>
    </source>
</evidence>
<reference evidence="3" key="1">
    <citation type="submission" date="2025-08" db="UniProtKB">
        <authorList>
            <consortium name="RefSeq"/>
        </authorList>
    </citation>
    <scope>IDENTIFICATION</scope>
</reference>
<feature type="non-terminal residue" evidence="3">
    <location>
        <position position="1"/>
    </location>
</feature>
<keyword evidence="2" id="KW-1185">Reference proteome</keyword>
<protein>
    <submittedName>
        <fullName evidence="3">Protein FAM216B</fullName>
    </submittedName>
</protein>
<dbReference type="CTD" id="144809"/>
<evidence type="ECO:0000256" key="1">
    <source>
        <dbReference type="ARBA" id="ARBA00008615"/>
    </source>
</evidence>
<dbReference type="KEGG" id="asn:102388314"/>
<dbReference type="eggNOG" id="ENOG502SAWN">
    <property type="taxonomic scope" value="Eukaryota"/>
</dbReference>
<gene>
    <name evidence="3" type="primary">FAM216B</name>
</gene>
<dbReference type="RefSeq" id="XP_006017376.2">
    <property type="nucleotide sequence ID" value="XM_006017314.3"/>
</dbReference>
<dbReference type="Pfam" id="PF15107">
    <property type="entry name" value="FAM216B"/>
    <property type="match status" value="1"/>
</dbReference>
<dbReference type="AlphaFoldDB" id="A0A1U7RN94"/>
<dbReference type="Proteomes" id="UP000189705">
    <property type="component" value="Unplaced"/>
</dbReference>
<dbReference type="InterPro" id="IPR029373">
    <property type="entry name" value="FAM216"/>
</dbReference>
<dbReference type="PANTHER" id="PTHR16476:SF3">
    <property type="entry name" value="PROTEIN FAM216B"/>
    <property type="match status" value="1"/>
</dbReference>